<dbReference type="SUPFAM" id="SSF161098">
    <property type="entry name" value="MetI-like"/>
    <property type="match status" value="1"/>
</dbReference>
<evidence type="ECO:0000313" key="9">
    <source>
        <dbReference type="EMBL" id="SJM29103.1"/>
    </source>
</evidence>
<name>A0A2P9AD93_9HYPH</name>
<keyword evidence="3" id="KW-1003">Cell membrane</keyword>
<keyword evidence="6 7" id="KW-0472">Membrane</keyword>
<organism evidence="9 10">
    <name type="scientific">Mesorhizobium delmotii</name>
    <dbReference type="NCBI Taxonomy" id="1631247"/>
    <lineage>
        <taxon>Bacteria</taxon>
        <taxon>Pseudomonadati</taxon>
        <taxon>Pseudomonadota</taxon>
        <taxon>Alphaproteobacteria</taxon>
        <taxon>Hyphomicrobiales</taxon>
        <taxon>Phyllobacteriaceae</taxon>
        <taxon>Mesorhizobium</taxon>
    </lineage>
</organism>
<dbReference type="RefSeq" id="WP_123146679.1">
    <property type="nucleotide sequence ID" value="NZ_FUIG01000013.1"/>
</dbReference>
<feature type="domain" description="ABC transmembrane type-1" evidence="8">
    <location>
        <begin position="91"/>
        <end position="305"/>
    </location>
</feature>
<evidence type="ECO:0000256" key="4">
    <source>
        <dbReference type="ARBA" id="ARBA00022692"/>
    </source>
</evidence>
<dbReference type="CDD" id="cd06261">
    <property type="entry name" value="TM_PBP2"/>
    <property type="match status" value="1"/>
</dbReference>
<dbReference type="PANTHER" id="PTHR43005">
    <property type="entry name" value="BLR7065 PROTEIN"/>
    <property type="match status" value="1"/>
</dbReference>
<dbReference type="EMBL" id="FUIG01000013">
    <property type="protein sequence ID" value="SJM29103.1"/>
    <property type="molecule type" value="Genomic_DNA"/>
</dbReference>
<keyword evidence="2 7" id="KW-0813">Transport</keyword>
<comment type="subcellular location">
    <subcellularLocation>
        <location evidence="1 7">Cell membrane</location>
        <topology evidence="1 7">Multi-pass membrane protein</topology>
    </subcellularLocation>
</comment>
<comment type="similarity">
    <text evidence="7">Belongs to the binding-protein-dependent transport system permease family.</text>
</comment>
<evidence type="ECO:0000313" key="10">
    <source>
        <dbReference type="Proteomes" id="UP000245698"/>
    </source>
</evidence>
<proteinExistence type="inferred from homology"/>
<dbReference type="Proteomes" id="UP000245698">
    <property type="component" value="Unassembled WGS sequence"/>
</dbReference>
<evidence type="ECO:0000256" key="6">
    <source>
        <dbReference type="ARBA" id="ARBA00023136"/>
    </source>
</evidence>
<keyword evidence="5 7" id="KW-1133">Transmembrane helix</keyword>
<dbReference type="InterPro" id="IPR000515">
    <property type="entry name" value="MetI-like"/>
</dbReference>
<evidence type="ECO:0000256" key="7">
    <source>
        <dbReference type="RuleBase" id="RU363032"/>
    </source>
</evidence>
<feature type="transmembrane region" description="Helical" evidence="7">
    <location>
        <begin position="283"/>
        <end position="306"/>
    </location>
</feature>
<gene>
    <name evidence="9" type="ORF">BQ8482_111033</name>
</gene>
<feature type="transmembrane region" description="Helical" evidence="7">
    <location>
        <begin position="32"/>
        <end position="54"/>
    </location>
</feature>
<accession>A0A2P9AD93</accession>
<feature type="transmembrane region" description="Helical" evidence="7">
    <location>
        <begin position="169"/>
        <end position="189"/>
    </location>
</feature>
<dbReference type="GO" id="GO:0055085">
    <property type="term" value="P:transmembrane transport"/>
    <property type="evidence" value="ECO:0007669"/>
    <property type="project" value="InterPro"/>
</dbReference>
<evidence type="ECO:0000256" key="3">
    <source>
        <dbReference type="ARBA" id="ARBA00022475"/>
    </source>
</evidence>
<sequence>MTIVTGKAEARRRLQPGRSGVLRKIWEHRADYAYVLPAIVVMLIVIAYPIYYTIELSFFKTPPGLQLRDKTFIGFDNYTTILASHVFWKVTWNTLIWTLGSTLISFVLGFAAALALHRDFIGRGVLRAILIIPWVISAVAASYIWRWIYHSDFGIIGAVLVGLGLADRPPNFIDSVSTVLPSLIVVNIWREFPFAMIMMMAGLQTVPEQLLSAARVDGASAWQRFWHVTFPHLRNVSTVTILLLAVANFNSFIIPWIMTGGGPSNASHIWITHIYELAFGRQLWGVASAYSVLLFLILMTLGYFYVRALSGNERKEGSA</sequence>
<feature type="transmembrane region" description="Helical" evidence="7">
    <location>
        <begin position="95"/>
        <end position="116"/>
    </location>
</feature>
<dbReference type="Gene3D" id="1.10.3720.10">
    <property type="entry name" value="MetI-like"/>
    <property type="match status" value="1"/>
</dbReference>
<evidence type="ECO:0000256" key="2">
    <source>
        <dbReference type="ARBA" id="ARBA00022448"/>
    </source>
</evidence>
<dbReference type="PANTHER" id="PTHR43005:SF1">
    <property type="entry name" value="SPERMIDINE_PUTRESCINE TRANSPORT SYSTEM PERMEASE PROTEIN"/>
    <property type="match status" value="1"/>
</dbReference>
<evidence type="ECO:0000256" key="1">
    <source>
        <dbReference type="ARBA" id="ARBA00004651"/>
    </source>
</evidence>
<evidence type="ECO:0000259" key="8">
    <source>
        <dbReference type="PROSITE" id="PS50928"/>
    </source>
</evidence>
<dbReference type="GO" id="GO:0005886">
    <property type="term" value="C:plasma membrane"/>
    <property type="evidence" value="ECO:0007669"/>
    <property type="project" value="UniProtKB-SubCell"/>
</dbReference>
<dbReference type="PROSITE" id="PS50928">
    <property type="entry name" value="ABC_TM1"/>
    <property type="match status" value="1"/>
</dbReference>
<evidence type="ECO:0000256" key="5">
    <source>
        <dbReference type="ARBA" id="ARBA00022989"/>
    </source>
</evidence>
<dbReference type="AlphaFoldDB" id="A0A2P9AD93"/>
<dbReference type="InterPro" id="IPR035906">
    <property type="entry name" value="MetI-like_sf"/>
</dbReference>
<dbReference type="Pfam" id="PF00528">
    <property type="entry name" value="BPD_transp_1"/>
    <property type="match status" value="1"/>
</dbReference>
<reference evidence="10" key="1">
    <citation type="submission" date="2016-12" db="EMBL/GenBank/DDBJ databases">
        <authorList>
            <person name="Brunel B."/>
        </authorList>
    </citation>
    <scope>NUCLEOTIDE SEQUENCE [LARGE SCALE GENOMIC DNA]</scope>
</reference>
<keyword evidence="4 7" id="KW-0812">Transmembrane</keyword>
<protein>
    <submittedName>
        <fullName evidence="9">Sugar ABC transporter permease</fullName>
    </submittedName>
</protein>
<keyword evidence="10" id="KW-1185">Reference proteome</keyword>
<feature type="transmembrane region" description="Helical" evidence="7">
    <location>
        <begin position="239"/>
        <end position="258"/>
    </location>
</feature>
<feature type="transmembrane region" description="Helical" evidence="7">
    <location>
        <begin position="128"/>
        <end position="149"/>
    </location>
</feature>